<accession>A0A6A5W4R0</accession>
<keyword evidence="4" id="KW-0472">Membrane</keyword>
<evidence type="ECO:0000256" key="2">
    <source>
        <dbReference type="ARBA" id="ARBA00022801"/>
    </source>
</evidence>
<keyword evidence="2 6" id="KW-0378">Hydrolase</keyword>
<gene>
    <name evidence="6" type="ORF">P154DRAFT_566439</name>
</gene>
<dbReference type="Proteomes" id="UP000799779">
    <property type="component" value="Unassembled WGS sequence"/>
</dbReference>
<dbReference type="Pfam" id="PF07859">
    <property type="entry name" value="Abhydrolase_3"/>
    <property type="match status" value="1"/>
</dbReference>
<dbReference type="OrthoDB" id="2152029at2759"/>
<keyword evidence="4" id="KW-1133">Transmembrane helix</keyword>
<dbReference type="PROSITE" id="PS01174">
    <property type="entry name" value="LIPASE_GDXG_SER"/>
    <property type="match status" value="1"/>
</dbReference>
<evidence type="ECO:0000256" key="4">
    <source>
        <dbReference type="SAM" id="Phobius"/>
    </source>
</evidence>
<keyword evidence="4" id="KW-0812">Transmembrane</keyword>
<protein>
    <submittedName>
        <fullName evidence="6">Alpha/beta-hydrolase</fullName>
    </submittedName>
</protein>
<keyword evidence="7" id="KW-1185">Reference proteome</keyword>
<comment type="similarity">
    <text evidence="1">Belongs to the 'GDXG' lipolytic enzyme family.</text>
</comment>
<dbReference type="AlphaFoldDB" id="A0A6A5W4R0"/>
<dbReference type="GO" id="GO:0016787">
    <property type="term" value="F:hydrolase activity"/>
    <property type="evidence" value="ECO:0007669"/>
    <property type="project" value="UniProtKB-KW"/>
</dbReference>
<evidence type="ECO:0000256" key="3">
    <source>
        <dbReference type="PROSITE-ProRule" id="PRU10038"/>
    </source>
</evidence>
<evidence type="ECO:0000313" key="7">
    <source>
        <dbReference type="Proteomes" id="UP000799779"/>
    </source>
</evidence>
<dbReference type="InterPro" id="IPR050300">
    <property type="entry name" value="GDXG_lipolytic_enzyme"/>
</dbReference>
<organism evidence="6 7">
    <name type="scientific">Amniculicola lignicola CBS 123094</name>
    <dbReference type="NCBI Taxonomy" id="1392246"/>
    <lineage>
        <taxon>Eukaryota</taxon>
        <taxon>Fungi</taxon>
        <taxon>Dikarya</taxon>
        <taxon>Ascomycota</taxon>
        <taxon>Pezizomycotina</taxon>
        <taxon>Dothideomycetes</taxon>
        <taxon>Pleosporomycetidae</taxon>
        <taxon>Pleosporales</taxon>
        <taxon>Amniculicolaceae</taxon>
        <taxon>Amniculicola</taxon>
    </lineage>
</organism>
<dbReference type="InterPro" id="IPR013094">
    <property type="entry name" value="AB_hydrolase_3"/>
</dbReference>
<dbReference type="PANTHER" id="PTHR48081">
    <property type="entry name" value="AB HYDROLASE SUPERFAMILY PROTEIN C4A8.06C"/>
    <property type="match status" value="1"/>
</dbReference>
<dbReference type="EMBL" id="ML977632">
    <property type="protein sequence ID" value="KAF1995914.1"/>
    <property type="molecule type" value="Genomic_DNA"/>
</dbReference>
<feature type="domain" description="Alpha/beta hydrolase fold-3" evidence="5">
    <location>
        <begin position="125"/>
        <end position="349"/>
    </location>
</feature>
<feature type="transmembrane region" description="Helical" evidence="4">
    <location>
        <begin position="12"/>
        <end position="34"/>
    </location>
</feature>
<proteinExistence type="inferred from homology"/>
<feature type="active site" evidence="3">
    <location>
        <position position="203"/>
    </location>
</feature>
<name>A0A6A5W4R0_9PLEO</name>
<dbReference type="InterPro" id="IPR033140">
    <property type="entry name" value="Lipase_GDXG_put_SER_AS"/>
</dbReference>
<evidence type="ECO:0000256" key="1">
    <source>
        <dbReference type="ARBA" id="ARBA00010515"/>
    </source>
</evidence>
<dbReference type="SUPFAM" id="SSF53474">
    <property type="entry name" value="alpha/beta-Hydrolases"/>
    <property type="match status" value="1"/>
</dbReference>
<evidence type="ECO:0000313" key="6">
    <source>
        <dbReference type="EMBL" id="KAF1995914.1"/>
    </source>
</evidence>
<sequence length="377" mass="42290">MSPLAAKQPLKALLTILLVLSAPAYIGFHTLLYLPRRLRPRPGWSLKTSIATTFLHLFYKYVTVTQLKPFYANAKKLKDRYVLVPPGPASLYKGIAELDPNIEPVPAPAIWFPKPYNKDEDKLIVIHFQGGAYVFAPDPQEAGEPAAKIFKEKMGATTFYPQYRISRTEDTRFPAALQDAVSFYRYILDQGVHPSNIILSGDSAGGNLVLALLRYIEEHKRADEGEPLLPGPAGAMLWSPWVDIGDGAVQRYKNSNAFRHDFVNYDLLLWGKAAYEPSNLNTAKESAVKAKPYLSPYEYPFHSQTPIFVNAGTAEALYEEIKEFTKKMKDVEGNSIHYMETKDAPHDVILAGKALGFEKEAEDAVIEAVKFFKVIYK</sequence>
<dbReference type="Gene3D" id="3.40.50.1820">
    <property type="entry name" value="alpha/beta hydrolase"/>
    <property type="match status" value="1"/>
</dbReference>
<dbReference type="PANTHER" id="PTHR48081:SF8">
    <property type="entry name" value="ALPHA_BETA HYDROLASE FOLD-3 DOMAIN-CONTAINING PROTEIN-RELATED"/>
    <property type="match status" value="1"/>
</dbReference>
<evidence type="ECO:0000259" key="5">
    <source>
        <dbReference type="Pfam" id="PF07859"/>
    </source>
</evidence>
<reference evidence="6" key="1">
    <citation type="journal article" date="2020" name="Stud. Mycol.">
        <title>101 Dothideomycetes genomes: a test case for predicting lifestyles and emergence of pathogens.</title>
        <authorList>
            <person name="Haridas S."/>
            <person name="Albert R."/>
            <person name="Binder M."/>
            <person name="Bloem J."/>
            <person name="Labutti K."/>
            <person name="Salamov A."/>
            <person name="Andreopoulos B."/>
            <person name="Baker S."/>
            <person name="Barry K."/>
            <person name="Bills G."/>
            <person name="Bluhm B."/>
            <person name="Cannon C."/>
            <person name="Castanera R."/>
            <person name="Culley D."/>
            <person name="Daum C."/>
            <person name="Ezra D."/>
            <person name="Gonzalez J."/>
            <person name="Henrissat B."/>
            <person name="Kuo A."/>
            <person name="Liang C."/>
            <person name="Lipzen A."/>
            <person name="Lutzoni F."/>
            <person name="Magnuson J."/>
            <person name="Mondo S."/>
            <person name="Nolan M."/>
            <person name="Ohm R."/>
            <person name="Pangilinan J."/>
            <person name="Park H.-J."/>
            <person name="Ramirez L."/>
            <person name="Alfaro M."/>
            <person name="Sun H."/>
            <person name="Tritt A."/>
            <person name="Yoshinaga Y."/>
            <person name="Zwiers L.-H."/>
            <person name="Turgeon B."/>
            <person name="Goodwin S."/>
            <person name="Spatafora J."/>
            <person name="Crous P."/>
            <person name="Grigoriev I."/>
        </authorList>
    </citation>
    <scope>NUCLEOTIDE SEQUENCE</scope>
    <source>
        <strain evidence="6">CBS 123094</strain>
    </source>
</reference>
<dbReference type="InterPro" id="IPR029058">
    <property type="entry name" value="AB_hydrolase_fold"/>
</dbReference>